<feature type="compositionally biased region" description="Basic and acidic residues" evidence="1">
    <location>
        <begin position="333"/>
        <end position="352"/>
    </location>
</feature>
<feature type="compositionally biased region" description="Polar residues" evidence="1">
    <location>
        <begin position="233"/>
        <end position="256"/>
    </location>
</feature>
<dbReference type="SUPFAM" id="SSF49265">
    <property type="entry name" value="Fibronectin type III"/>
    <property type="match status" value="1"/>
</dbReference>
<dbReference type="InterPro" id="IPR013783">
    <property type="entry name" value="Ig-like_fold"/>
</dbReference>
<feature type="compositionally biased region" description="Basic and acidic residues" evidence="1">
    <location>
        <begin position="296"/>
        <end position="310"/>
    </location>
</feature>
<dbReference type="Gene3D" id="2.60.40.10">
    <property type="entry name" value="Immunoglobulins"/>
    <property type="match status" value="1"/>
</dbReference>
<dbReference type="InterPro" id="IPR056565">
    <property type="entry name" value="Fn3_ATF7IP"/>
</dbReference>
<dbReference type="RefSeq" id="XP_033367187.1">
    <property type="nucleotide sequence ID" value="XM_033511296.1"/>
</dbReference>
<dbReference type="PANTHER" id="PTHR23210">
    <property type="entry name" value="ACTIVATING TRANSCRIPTION FACTOR 7 INTERACTING PROTEIN"/>
    <property type="match status" value="1"/>
</dbReference>
<evidence type="ECO:0000313" key="7">
    <source>
        <dbReference type="RefSeq" id="XP_033367190.1"/>
    </source>
</evidence>
<evidence type="ECO:0000256" key="1">
    <source>
        <dbReference type="SAM" id="MobiDB-lite"/>
    </source>
</evidence>
<sequence length="1375" mass="155191">MMEALRSDILHTPDSIHSLSCINTHNIDELSKEKEEELLYSTGDDGDEEDALSDDSMRLRLSDDEIETEDILTPVLDNQENTSKTNEIEMTSTRTEDMEISSIPKKDIINTEADTKKKEHSSDNDSDEKILIDYEKIVKKGESELMRKPRTANVSRLWQSYGSQYKYPRTPNGRSFHWVNQRFRHLTPRGRYRLQYNCNTRFYNGFGPFERGRGNGIFHSHSTIYGGRRQKKGFSSNTMHKQNSSTESDVSPISPSNKNISLEAKVNNDIETIKLDNDATIDGDSILCSKSVVNNDKNDHSNESLSEKVENTPIKNIRKENSVNTDSVNNSLELEHDLEENTKIKVSNDPECKNTTIHTLNDNSSENPLNSETDSQNDNNSKQKDEISKNDMNNANIDFSDFRNSNNFKVEALNIDIKCKSGKDETIKYTKGKSNQEQYKSINNEEQDKITKITDIKCKSDKDEAIKYTAEKSNQEQYKSINNEEQNKITKITDTNESTEIKEVYKLEEQDLNRNKKLTELSQEIELSGNNCKTTVLNFLEEKEIVNNDIILNGKVTNYKTDEILRNKKKKISSEDMKSNEDCENSEFKSTTVLNNVTSNKNGNVPEKTVIKSVKCDNQLKSSDNSTNSIEISKSNASENQLTRPIIDLWEQNEDVTKKDIKTTEKENSIISSASKKNLSEYIELMSGKNSLPSVELESSVITENDSLDFATNTKNNSDDSDKRTVEVPVTTQRRKRRSKRENVVVEQMNCTEEKQAVRESGRRKRRTAKNAEEIIRTKFLHSDVESSDDSEKFVAINFKMNQDARPSSPPSLKRTCSDTDTPVMNGGVKKIKANFEERCNELKTQENNSDNIKNLNYIHKFFQRDLNEKLPKLKQEELEELLIQKIVETITMRDEIGKLREQARISEKNQEVTRAKCQQLAKQIKDFEMVLSRNAADRRASNDKFSPPIKINRSVGLQVNFVTDHVMQNLRQLQQNSNMKSLHVSSSNNASNTSVNETNNATSPRRGIKTRSPRKTEPITGQTSVVAQSHTQSPNIMTTITPAALVVAKPLDSQHPLTLSNQSNVQQIISNQQIQPQQSQQAIIVNGKFPNQINCQGSTTTNVAKSRANDLIDLTDEEEKSKATTGVPVVTTTVNDQQVNLTQKTQQPCFQRVIQTIPGNVAITSQPPSIRVVQPASQPTPTALVNNMNAPRLAYVMPTRQLLITPNSSPIRPVTSCRASFPTLTYKTGISTIANGTVRFLTTPATSNVQLNKHPAPLPDTRNYAVNPLWKLSPPAPSLKISKVAHGIVLSWNMNLSDKYADIVSYQLYAYQEIAGVPPNTSLWKKVGDVRALPLPMACTLTQFSEGNNYHFAVRAVDIHSRKGQYSIPGNISL</sequence>
<dbReference type="RefSeq" id="XP_033367190.1">
    <property type="nucleotide sequence ID" value="XM_033511299.1"/>
</dbReference>
<organism evidence="3 7">
    <name type="scientific">Bombus vosnesenskii</name>
    <dbReference type="NCBI Taxonomy" id="207650"/>
    <lineage>
        <taxon>Eukaryota</taxon>
        <taxon>Metazoa</taxon>
        <taxon>Ecdysozoa</taxon>
        <taxon>Arthropoda</taxon>
        <taxon>Hexapoda</taxon>
        <taxon>Insecta</taxon>
        <taxon>Pterygota</taxon>
        <taxon>Neoptera</taxon>
        <taxon>Endopterygota</taxon>
        <taxon>Hymenoptera</taxon>
        <taxon>Apocrita</taxon>
        <taxon>Aculeata</taxon>
        <taxon>Apoidea</taxon>
        <taxon>Anthophila</taxon>
        <taxon>Apidae</taxon>
        <taxon>Bombus</taxon>
        <taxon>Pyrobombus</taxon>
    </lineage>
</organism>
<dbReference type="GO" id="GO:0003712">
    <property type="term" value="F:transcription coregulator activity"/>
    <property type="evidence" value="ECO:0007669"/>
    <property type="project" value="TreeGrafter"/>
</dbReference>
<evidence type="ECO:0000313" key="5">
    <source>
        <dbReference type="RefSeq" id="XP_033367188.1"/>
    </source>
</evidence>
<feature type="region of interest" description="Disordered" evidence="1">
    <location>
        <begin position="228"/>
        <end position="256"/>
    </location>
</feature>
<dbReference type="Pfam" id="PF16794">
    <property type="entry name" value="fn3_4"/>
    <property type="match status" value="1"/>
</dbReference>
<feature type="region of interest" description="Disordered" evidence="1">
    <location>
        <begin position="803"/>
        <end position="822"/>
    </location>
</feature>
<feature type="compositionally biased region" description="Polar residues" evidence="1">
    <location>
        <begin position="353"/>
        <end position="380"/>
    </location>
</feature>
<dbReference type="InterPro" id="IPR036116">
    <property type="entry name" value="FN3_sf"/>
</dbReference>
<feature type="region of interest" description="Disordered" evidence="1">
    <location>
        <begin position="710"/>
        <end position="740"/>
    </location>
</feature>
<gene>
    <name evidence="4 5 6 7" type="primary">LOC117243644</name>
</gene>
<evidence type="ECO:0000313" key="3">
    <source>
        <dbReference type="Proteomes" id="UP000504631"/>
    </source>
</evidence>
<evidence type="ECO:0000313" key="4">
    <source>
        <dbReference type="RefSeq" id="XP_033367187.1"/>
    </source>
</evidence>
<dbReference type="GO" id="GO:0005634">
    <property type="term" value="C:nucleus"/>
    <property type="evidence" value="ECO:0007669"/>
    <property type="project" value="TreeGrafter"/>
</dbReference>
<feature type="region of interest" description="Disordered" evidence="1">
    <location>
        <begin position="292"/>
        <end position="393"/>
    </location>
</feature>
<feature type="compositionally biased region" description="Basic and acidic residues" evidence="1">
    <location>
        <begin position="717"/>
        <end position="726"/>
    </location>
</feature>
<dbReference type="RefSeq" id="XP_033367189.1">
    <property type="nucleotide sequence ID" value="XM_033511298.1"/>
</dbReference>
<dbReference type="KEGG" id="bvk:117243644"/>
<evidence type="ECO:0000259" key="2">
    <source>
        <dbReference type="PROSITE" id="PS50853"/>
    </source>
</evidence>
<accession>A0A6J3LPT8</accession>
<feature type="compositionally biased region" description="Low complexity" evidence="1">
    <location>
        <begin position="985"/>
        <end position="1004"/>
    </location>
</feature>
<reference evidence="4 5" key="1">
    <citation type="submission" date="2025-04" db="UniProtKB">
        <authorList>
            <consortium name="RefSeq"/>
        </authorList>
    </citation>
    <scope>IDENTIFICATION</scope>
    <source>
        <tissue evidence="4 5">Muscle</tissue>
    </source>
</reference>
<dbReference type="GeneID" id="117243644"/>
<dbReference type="PANTHER" id="PTHR23210:SF26">
    <property type="entry name" value="ACTIVATING TRANSCRIPTION FACTOR 7-INTERACTING PROTEIN 1"/>
    <property type="match status" value="1"/>
</dbReference>
<feature type="region of interest" description="Disordered" evidence="1">
    <location>
        <begin position="979"/>
        <end position="1032"/>
    </location>
</feature>
<dbReference type="CTD" id="36133"/>
<protein>
    <recommendedName>
        <fullName evidence="2">Fibronectin type-III domain-containing protein</fullName>
    </recommendedName>
</protein>
<evidence type="ECO:0000313" key="6">
    <source>
        <dbReference type="RefSeq" id="XP_033367189.1"/>
    </source>
</evidence>
<name>A0A6J3LPT8_9HYME</name>
<dbReference type="RefSeq" id="XP_033367188.1">
    <property type="nucleotide sequence ID" value="XM_033511297.1"/>
</dbReference>
<dbReference type="Proteomes" id="UP000504631">
    <property type="component" value="Unplaced"/>
</dbReference>
<feature type="domain" description="Fibronectin type-III" evidence="2">
    <location>
        <begin position="1274"/>
        <end position="1375"/>
    </location>
</feature>
<dbReference type="InterPro" id="IPR026085">
    <property type="entry name" value="ATF7-int"/>
</dbReference>
<dbReference type="GO" id="GO:0005667">
    <property type="term" value="C:transcription regulator complex"/>
    <property type="evidence" value="ECO:0007669"/>
    <property type="project" value="TreeGrafter"/>
</dbReference>
<proteinExistence type="predicted"/>
<dbReference type="InterPro" id="IPR003961">
    <property type="entry name" value="FN3_dom"/>
</dbReference>
<dbReference type="GO" id="GO:0006355">
    <property type="term" value="P:regulation of DNA-templated transcription"/>
    <property type="evidence" value="ECO:0007669"/>
    <property type="project" value="TreeGrafter"/>
</dbReference>
<keyword evidence="3" id="KW-1185">Reference proteome</keyword>
<dbReference type="PROSITE" id="PS50853">
    <property type="entry name" value="FN3"/>
    <property type="match status" value="1"/>
</dbReference>
<feature type="compositionally biased region" description="Polar residues" evidence="1">
    <location>
        <begin position="1020"/>
        <end position="1032"/>
    </location>
</feature>
<feature type="compositionally biased region" description="Polar residues" evidence="1">
    <location>
        <begin position="322"/>
        <end position="332"/>
    </location>
</feature>